<dbReference type="Pfam" id="PF11775">
    <property type="entry name" value="CobT_C"/>
    <property type="match status" value="1"/>
</dbReference>
<dbReference type="RefSeq" id="WP_091011691.1">
    <property type="nucleotide sequence ID" value="NZ_CP041743.1"/>
</dbReference>
<organism evidence="3 4">
    <name type="scientific">Paraburkholderia megapolitana</name>
    <dbReference type="NCBI Taxonomy" id="420953"/>
    <lineage>
        <taxon>Bacteria</taxon>
        <taxon>Pseudomonadati</taxon>
        <taxon>Pseudomonadota</taxon>
        <taxon>Betaproteobacteria</taxon>
        <taxon>Burkholderiales</taxon>
        <taxon>Burkholderiaceae</taxon>
        <taxon>Paraburkholderia</taxon>
    </lineage>
</organism>
<feature type="compositionally biased region" description="Polar residues" evidence="1">
    <location>
        <begin position="243"/>
        <end position="255"/>
    </location>
</feature>
<feature type="region of interest" description="Disordered" evidence="1">
    <location>
        <begin position="209"/>
        <end position="297"/>
    </location>
</feature>
<proteinExistence type="predicted"/>
<accession>A0A1I3KLT2</accession>
<dbReference type="SUPFAM" id="SSF53300">
    <property type="entry name" value="vWA-like"/>
    <property type="match status" value="1"/>
</dbReference>
<dbReference type="InterPro" id="IPR051928">
    <property type="entry name" value="NorD/CobT"/>
</dbReference>
<keyword evidence="4" id="KW-1185">Reference proteome</keyword>
<dbReference type="SMART" id="SM00327">
    <property type="entry name" value="VWA"/>
    <property type="match status" value="1"/>
</dbReference>
<sequence>MQPARGTDTFGFESTLGKIARVLTGQYGIAVAFSPEGPRVERDRIVIPSYDIVDERDRDTLVGYLDLLVARSKYSSNEALTALGNGTDARLAQAIEDQRVCRRLLDNYPGARWFIGQLRQRAAQDARQRWQKLSWRDKLVWLVERRLWLETPEPGELSPSLSAALHAVDETIAAARSSRSTDDSIAAARAVIATVRALSSSGGAHNMMFTPGDADGFDAESVPATFDGPPSHGDGTAAPDNASDASLTQAASSNVIDGAGMGHSPLGTPSESFASAVASGGLQPGGQSRPQLSVPLTTEFDLVTDRTGRGDTRSWHALRSLARAETSPLKAKLERALKADELTHWKREQERGEIDRTALARLAIAPGYRTPFRVKRVTKGRDAAVTLLIDRSGSMAGRKIELARLCVAALCDALTQLGFDSEVLGYSSIESAEMRQLYERQRDSGADLSAYNRTVERLDLQIYKRFGAADLSGLADIECGHENPDGEALAWAAGRLAEHRADRKILMVLSDGDPATGDGNPAILRSDLHARVDAIGRAGIEIVGVGILDDAVEAFYPRSIVVRKLHELPGTAFGVLSAMLLDR</sequence>
<evidence type="ECO:0000313" key="3">
    <source>
        <dbReference type="EMBL" id="SFI73310.1"/>
    </source>
</evidence>
<dbReference type="InterPro" id="IPR002035">
    <property type="entry name" value="VWF_A"/>
</dbReference>
<gene>
    <name evidence="3" type="ORF">SAMN05192543_10442</name>
</gene>
<evidence type="ECO:0000259" key="2">
    <source>
        <dbReference type="PROSITE" id="PS50234"/>
    </source>
</evidence>
<evidence type="ECO:0000313" key="4">
    <source>
        <dbReference type="Proteomes" id="UP000199548"/>
    </source>
</evidence>
<reference evidence="3 4" key="1">
    <citation type="submission" date="2016-10" db="EMBL/GenBank/DDBJ databases">
        <authorList>
            <person name="de Groot N.N."/>
        </authorList>
    </citation>
    <scope>NUCLEOTIDE SEQUENCE [LARGE SCALE GENOMIC DNA]</scope>
    <source>
        <strain evidence="3 4">LMG 23650</strain>
    </source>
</reference>
<feature type="compositionally biased region" description="Polar residues" evidence="1">
    <location>
        <begin position="285"/>
        <end position="296"/>
    </location>
</feature>
<dbReference type="Gene3D" id="3.40.50.410">
    <property type="entry name" value="von Willebrand factor, type A domain"/>
    <property type="match status" value="1"/>
</dbReference>
<feature type="domain" description="VWFA" evidence="2">
    <location>
        <begin position="384"/>
        <end position="583"/>
    </location>
</feature>
<name>A0A1I3KLT2_9BURK</name>
<dbReference type="Proteomes" id="UP000199548">
    <property type="component" value="Unassembled WGS sequence"/>
</dbReference>
<dbReference type="STRING" id="420953.SAMN05192543_10442"/>
<dbReference type="InterPro" id="IPR025861">
    <property type="entry name" value="CobT_VWA_dom"/>
</dbReference>
<dbReference type="AlphaFoldDB" id="A0A1I3KLT2"/>
<dbReference type="EMBL" id="FOQU01000004">
    <property type="protein sequence ID" value="SFI73310.1"/>
    <property type="molecule type" value="Genomic_DNA"/>
</dbReference>
<dbReference type="PROSITE" id="PS50234">
    <property type="entry name" value="VWFA"/>
    <property type="match status" value="1"/>
</dbReference>
<evidence type="ECO:0000256" key="1">
    <source>
        <dbReference type="SAM" id="MobiDB-lite"/>
    </source>
</evidence>
<dbReference type="PANTHER" id="PTHR41248">
    <property type="entry name" value="NORD PROTEIN"/>
    <property type="match status" value="1"/>
</dbReference>
<dbReference type="PANTHER" id="PTHR41248:SF1">
    <property type="entry name" value="NORD PROTEIN"/>
    <property type="match status" value="1"/>
</dbReference>
<dbReference type="OrthoDB" id="6395027at2"/>
<dbReference type="InterPro" id="IPR036465">
    <property type="entry name" value="vWFA_dom_sf"/>
</dbReference>
<protein>
    <submittedName>
        <fullName evidence="3">Cobalamin biosynthesis protein CobT VWA domain-containing protein</fullName>
    </submittedName>
</protein>